<protein>
    <submittedName>
        <fullName evidence="1">Uncharacterized protein</fullName>
    </submittedName>
</protein>
<reference evidence="1" key="1">
    <citation type="submission" date="2021-02" db="EMBL/GenBank/DDBJ databases">
        <authorList>
            <consortium name="DOE Joint Genome Institute"/>
            <person name="Ahrendt S."/>
            <person name="Looney B.P."/>
            <person name="Miyauchi S."/>
            <person name="Morin E."/>
            <person name="Drula E."/>
            <person name="Courty P.E."/>
            <person name="Chicoki N."/>
            <person name="Fauchery L."/>
            <person name="Kohler A."/>
            <person name="Kuo A."/>
            <person name="Labutti K."/>
            <person name="Pangilinan J."/>
            <person name="Lipzen A."/>
            <person name="Riley R."/>
            <person name="Andreopoulos W."/>
            <person name="He G."/>
            <person name="Johnson J."/>
            <person name="Barry K.W."/>
            <person name="Grigoriev I.V."/>
            <person name="Nagy L."/>
            <person name="Hibbett D."/>
            <person name="Henrissat B."/>
            <person name="Matheny P.B."/>
            <person name="Labbe J."/>
            <person name="Martin F."/>
        </authorList>
    </citation>
    <scope>NUCLEOTIDE SEQUENCE</scope>
    <source>
        <strain evidence="1">EC-137</strain>
    </source>
</reference>
<reference evidence="1" key="2">
    <citation type="journal article" date="2022" name="New Phytol.">
        <title>Evolutionary transition to the ectomycorrhizal habit in the genomes of a hyperdiverse lineage of mushroom-forming fungi.</title>
        <authorList>
            <person name="Looney B."/>
            <person name="Miyauchi S."/>
            <person name="Morin E."/>
            <person name="Drula E."/>
            <person name="Courty P.E."/>
            <person name="Kohler A."/>
            <person name="Kuo A."/>
            <person name="LaButti K."/>
            <person name="Pangilinan J."/>
            <person name="Lipzen A."/>
            <person name="Riley R."/>
            <person name="Andreopoulos W."/>
            <person name="He G."/>
            <person name="Johnson J."/>
            <person name="Nolan M."/>
            <person name="Tritt A."/>
            <person name="Barry K.W."/>
            <person name="Grigoriev I.V."/>
            <person name="Nagy L.G."/>
            <person name="Hibbett D."/>
            <person name="Henrissat B."/>
            <person name="Matheny P.B."/>
            <person name="Labbe J."/>
            <person name="Martin F.M."/>
        </authorList>
    </citation>
    <scope>NUCLEOTIDE SEQUENCE</scope>
    <source>
        <strain evidence="1">EC-137</strain>
    </source>
</reference>
<organism evidence="1 2">
    <name type="scientific">Vararia minispora EC-137</name>
    <dbReference type="NCBI Taxonomy" id="1314806"/>
    <lineage>
        <taxon>Eukaryota</taxon>
        <taxon>Fungi</taxon>
        <taxon>Dikarya</taxon>
        <taxon>Basidiomycota</taxon>
        <taxon>Agaricomycotina</taxon>
        <taxon>Agaricomycetes</taxon>
        <taxon>Russulales</taxon>
        <taxon>Lachnocladiaceae</taxon>
        <taxon>Vararia</taxon>
    </lineage>
</organism>
<evidence type="ECO:0000313" key="2">
    <source>
        <dbReference type="Proteomes" id="UP000814128"/>
    </source>
</evidence>
<name>A0ACB8QAP7_9AGAM</name>
<proteinExistence type="predicted"/>
<gene>
    <name evidence="1" type="ORF">K488DRAFT_57891</name>
</gene>
<sequence>MTPYICISLSLSKQLLRLSTAAHIVLALYHHDSARTCFIPNPLYIDIMLMIKNAYFCVAKVQVDNPGSNWFLISMGTDSLESIFSVVQTMVGNDANADVLQLAQRLSHYVEVTNIIAEHPRWDRGLRHLHVTALGPDMKPADDVDHINAASWCGDTCIDCVNLRACWLKG</sequence>
<comment type="caution">
    <text evidence="1">The sequence shown here is derived from an EMBL/GenBank/DDBJ whole genome shotgun (WGS) entry which is preliminary data.</text>
</comment>
<keyword evidence="2" id="KW-1185">Reference proteome</keyword>
<accession>A0ACB8QAP7</accession>
<dbReference type="EMBL" id="MU273728">
    <property type="protein sequence ID" value="KAI0028717.1"/>
    <property type="molecule type" value="Genomic_DNA"/>
</dbReference>
<dbReference type="Proteomes" id="UP000814128">
    <property type="component" value="Unassembled WGS sequence"/>
</dbReference>
<evidence type="ECO:0000313" key="1">
    <source>
        <dbReference type="EMBL" id="KAI0028717.1"/>
    </source>
</evidence>